<evidence type="ECO:0000313" key="7">
    <source>
        <dbReference type="Proteomes" id="UP000887565"/>
    </source>
</evidence>
<dbReference type="GO" id="GO:0000463">
    <property type="term" value="P:maturation of LSU-rRNA from tricistronic rRNA transcript (SSU-rRNA, 5.8S rRNA, LSU-rRNA)"/>
    <property type="evidence" value="ECO:0007669"/>
    <property type="project" value="UniProtKB-UniRule"/>
</dbReference>
<dbReference type="InterPro" id="IPR001357">
    <property type="entry name" value="BRCT_dom"/>
</dbReference>
<dbReference type="Pfam" id="PF16589">
    <property type="entry name" value="BRCT_2"/>
    <property type="match status" value="1"/>
</dbReference>
<protein>
    <recommendedName>
        <fullName evidence="4">Pescadillo homolog</fullName>
    </recommendedName>
</protein>
<comment type="function">
    <text evidence="4">Required for maturation of ribosomal RNAs and formation of the large ribosomal subunit.</text>
</comment>
<dbReference type="GO" id="GO:0000466">
    <property type="term" value="P:maturation of 5.8S rRNA from tricistronic rRNA transcript (SSU-rRNA, 5.8S rRNA, LSU-rRNA)"/>
    <property type="evidence" value="ECO:0007669"/>
    <property type="project" value="UniProtKB-UniRule"/>
</dbReference>
<feature type="domain" description="BRCT" evidence="6">
    <location>
        <begin position="315"/>
        <end position="409"/>
    </location>
</feature>
<dbReference type="Proteomes" id="UP000887565">
    <property type="component" value="Unplaced"/>
</dbReference>
<reference evidence="8" key="1">
    <citation type="submission" date="2022-11" db="UniProtKB">
        <authorList>
            <consortium name="WormBaseParasite"/>
        </authorList>
    </citation>
    <scope>IDENTIFICATION</scope>
</reference>
<evidence type="ECO:0000313" key="8">
    <source>
        <dbReference type="WBParaSite" id="nRc.2.0.1.t26506-RA"/>
    </source>
</evidence>
<comment type="similarity">
    <text evidence="4">Belongs to the pescadillo family.</text>
</comment>
<dbReference type="CDD" id="cd17709">
    <property type="entry name" value="BRCT_pescadillo_like"/>
    <property type="match status" value="1"/>
</dbReference>
<dbReference type="FunFam" id="3.40.50.10190:FF:000002">
    <property type="entry name" value="Pescadillo homolog"/>
    <property type="match status" value="1"/>
</dbReference>
<dbReference type="GO" id="GO:0003723">
    <property type="term" value="F:RNA binding"/>
    <property type="evidence" value="ECO:0007669"/>
    <property type="project" value="TreeGrafter"/>
</dbReference>
<dbReference type="WBParaSite" id="nRc.2.0.1.t26506-RA">
    <property type="protein sequence ID" value="nRc.2.0.1.t26506-RA"/>
    <property type="gene ID" value="nRc.2.0.1.g26506"/>
</dbReference>
<evidence type="ECO:0000256" key="2">
    <source>
        <dbReference type="ARBA" id="ARBA00022552"/>
    </source>
</evidence>
<name>A0A915JKD8_ROMCU</name>
<dbReference type="Gene3D" id="3.40.50.10190">
    <property type="entry name" value="BRCT domain"/>
    <property type="match status" value="1"/>
</dbReference>
<dbReference type="OMA" id="QKVTWIV"/>
<keyword evidence="7" id="KW-1185">Reference proteome</keyword>
<organism evidence="7 8">
    <name type="scientific">Romanomermis culicivorax</name>
    <name type="common">Nematode worm</name>
    <dbReference type="NCBI Taxonomy" id="13658"/>
    <lineage>
        <taxon>Eukaryota</taxon>
        <taxon>Metazoa</taxon>
        <taxon>Ecdysozoa</taxon>
        <taxon>Nematoda</taxon>
        <taxon>Enoplea</taxon>
        <taxon>Dorylaimia</taxon>
        <taxon>Mermithida</taxon>
        <taxon>Mermithoidea</taxon>
        <taxon>Mermithidae</taxon>
        <taxon>Romanomermis</taxon>
    </lineage>
</organism>
<keyword evidence="2 4" id="KW-0698">rRNA processing</keyword>
<dbReference type="PROSITE" id="PS50172">
    <property type="entry name" value="BRCT"/>
    <property type="match status" value="1"/>
</dbReference>
<evidence type="ECO:0000256" key="3">
    <source>
        <dbReference type="ARBA" id="ARBA00023242"/>
    </source>
</evidence>
<evidence type="ECO:0000259" key="6">
    <source>
        <dbReference type="PROSITE" id="PS50172"/>
    </source>
</evidence>
<dbReference type="AlphaFoldDB" id="A0A915JKD8"/>
<proteinExistence type="inferred from homology"/>
<feature type="region of interest" description="Disordered" evidence="5">
    <location>
        <begin position="476"/>
        <end position="495"/>
    </location>
</feature>
<keyword evidence="3 4" id="KW-0539">Nucleus</keyword>
<dbReference type="SMART" id="SM00292">
    <property type="entry name" value="BRCT"/>
    <property type="match status" value="1"/>
</dbReference>
<evidence type="ECO:0000256" key="5">
    <source>
        <dbReference type="SAM" id="MobiDB-lite"/>
    </source>
</evidence>
<dbReference type="PANTHER" id="PTHR12221">
    <property type="entry name" value="PESCADILLO - RELATED"/>
    <property type="match status" value="1"/>
</dbReference>
<dbReference type="InterPro" id="IPR036420">
    <property type="entry name" value="BRCT_dom_sf"/>
</dbReference>
<dbReference type="PANTHER" id="PTHR12221:SF6">
    <property type="entry name" value="PESCADILLO HOMOLOG"/>
    <property type="match status" value="1"/>
</dbReference>
<evidence type="ECO:0000256" key="1">
    <source>
        <dbReference type="ARBA" id="ARBA00022517"/>
    </source>
</evidence>
<dbReference type="SUPFAM" id="SSF52113">
    <property type="entry name" value="BRCT domain"/>
    <property type="match status" value="1"/>
</dbReference>
<dbReference type="GO" id="GO:0030687">
    <property type="term" value="C:preribosome, large subunit precursor"/>
    <property type="evidence" value="ECO:0007669"/>
    <property type="project" value="UniProtKB-UniRule"/>
</dbReference>
<feature type="compositionally biased region" description="Basic and acidic residues" evidence="5">
    <location>
        <begin position="485"/>
        <end position="495"/>
    </location>
</feature>
<sequence length="564" mass="65842">CYFFQYERGAAVNYITRKAALRKLQLSLKDFRRLCILKGIHPHEPRHKKKVNKGSTEIKTWYFAKDIQFLQHEPIIQKFRDYKIFLRRLTRARSKGVKDEIVKLHDNKPKYKLDHIVKERYPTFIDAIRDLDDGLCLLFLFSRLPRSLKVTAETVHLCRRLTVEFMHYVIEARALRKAFVSIKGIYYQAEIMGQTVNWIVAHERSLCAVSAIDFGVMATFVEFYTTACKFINFKLFQELGLHYPPQLGKVQSDACENGDSEATQERLYSLNETLKRNVASTSNEIIEPLPDQFPDEMSSLSHQDEAAKISRDRQRQKRLFEKCKFFLSRETPRESLTFVIRSCGGTVSWEKTFAYGSSYDENDETITHQIIDRPSLPHKPFLSRRYVQPQWVYDCLNACMLLPVDNYLPGAVLPPHLSPFVETSANEYVPPEQIALLEKQGEDVSALTTYIKTTNSKNEIKAEIVDDVYEEKNDSVENEITDENPAEKTSTDKVSRGKIASKNNLLHKSRVETSENKKLREMMIPKKQRRVYQKILKKKKHINREAQTLIEKREKIEKRKNKKQ</sequence>
<evidence type="ECO:0000256" key="4">
    <source>
        <dbReference type="HAMAP-Rule" id="MF_03028"/>
    </source>
</evidence>
<accession>A0A915JKD8</accession>
<dbReference type="Pfam" id="PF06732">
    <property type="entry name" value="Pescadillo_N"/>
    <property type="match status" value="1"/>
</dbReference>
<dbReference type="GO" id="GO:0043021">
    <property type="term" value="F:ribonucleoprotein complex binding"/>
    <property type="evidence" value="ECO:0007669"/>
    <property type="project" value="UniProtKB-UniRule"/>
</dbReference>
<dbReference type="GO" id="GO:0005654">
    <property type="term" value="C:nucleoplasm"/>
    <property type="evidence" value="ECO:0007669"/>
    <property type="project" value="UniProtKB-SubCell"/>
</dbReference>
<keyword evidence="1 4" id="KW-0690">Ribosome biogenesis</keyword>
<dbReference type="GO" id="GO:0070545">
    <property type="term" value="C:PeBoW complex"/>
    <property type="evidence" value="ECO:0007669"/>
    <property type="project" value="TreeGrafter"/>
</dbReference>
<dbReference type="HAMAP" id="MF_03028">
    <property type="entry name" value="Pescadillo"/>
    <property type="match status" value="1"/>
</dbReference>
<comment type="subcellular location">
    <subcellularLocation>
        <location evidence="4">Nucleus</location>
        <location evidence="4">Nucleolus</location>
    </subcellularLocation>
    <subcellularLocation>
        <location evidence="4">Nucleus</location>
        <location evidence="4">Nucleoplasm</location>
    </subcellularLocation>
</comment>
<dbReference type="InterPro" id="IPR010613">
    <property type="entry name" value="PES"/>
</dbReference>